<feature type="compositionally biased region" description="Low complexity" evidence="1">
    <location>
        <begin position="88"/>
        <end position="103"/>
    </location>
</feature>
<feature type="compositionally biased region" description="Gly residues" evidence="1">
    <location>
        <begin position="138"/>
        <end position="148"/>
    </location>
</feature>
<dbReference type="EMBL" id="JACIGK010000058">
    <property type="protein sequence ID" value="MBB4268184.1"/>
    <property type="molecule type" value="Genomic_DNA"/>
</dbReference>
<keyword evidence="3" id="KW-1185">Reference proteome</keyword>
<dbReference type="Proteomes" id="UP000554286">
    <property type="component" value="Unassembled WGS sequence"/>
</dbReference>
<proteinExistence type="predicted"/>
<evidence type="ECO:0000256" key="1">
    <source>
        <dbReference type="SAM" id="MobiDB-lite"/>
    </source>
</evidence>
<organism evidence="2 3">
    <name type="scientific">Roseospira visakhapatnamensis</name>
    <dbReference type="NCBI Taxonomy" id="390880"/>
    <lineage>
        <taxon>Bacteria</taxon>
        <taxon>Pseudomonadati</taxon>
        <taxon>Pseudomonadota</taxon>
        <taxon>Alphaproteobacteria</taxon>
        <taxon>Rhodospirillales</taxon>
        <taxon>Rhodospirillaceae</taxon>
        <taxon>Roseospira</taxon>
    </lineage>
</organism>
<evidence type="ECO:0000313" key="2">
    <source>
        <dbReference type="EMBL" id="MBB4268184.1"/>
    </source>
</evidence>
<feature type="compositionally biased region" description="Low complexity" evidence="1">
    <location>
        <begin position="149"/>
        <end position="159"/>
    </location>
</feature>
<sequence length="169" mass="17503">MTRWGAARVEFVTLWPEVRRRLATGVPLMLVYRELVETGRTTMSRSSFYEYCRRHGDPAMPAIPAPSSPSSPSKSPGPVTPSVPAPAAPSVTGASAVPVAAGPAGPPSLTATWAETPAIDALWGNDDGKEDATTQTEGGDGAEGGGGLTPADPAPATTDPESRRKKDVH</sequence>
<evidence type="ECO:0000313" key="3">
    <source>
        <dbReference type="Proteomes" id="UP000554286"/>
    </source>
</evidence>
<accession>A0A7W6RHM1</accession>
<feature type="compositionally biased region" description="Pro residues" evidence="1">
    <location>
        <begin position="78"/>
        <end position="87"/>
    </location>
</feature>
<feature type="compositionally biased region" description="Basic and acidic residues" evidence="1">
    <location>
        <begin position="160"/>
        <end position="169"/>
    </location>
</feature>
<evidence type="ECO:0008006" key="4">
    <source>
        <dbReference type="Google" id="ProtNLM"/>
    </source>
</evidence>
<reference evidence="2 3" key="1">
    <citation type="submission" date="2020-08" db="EMBL/GenBank/DDBJ databases">
        <title>Genome sequencing of Purple Non-Sulfur Bacteria from various extreme environments.</title>
        <authorList>
            <person name="Mayer M."/>
        </authorList>
    </citation>
    <scope>NUCLEOTIDE SEQUENCE [LARGE SCALE GENOMIC DNA]</scope>
    <source>
        <strain evidence="2 3">JA131</strain>
    </source>
</reference>
<gene>
    <name evidence="2" type="ORF">GGD89_003840</name>
</gene>
<comment type="caution">
    <text evidence="2">The sequence shown here is derived from an EMBL/GenBank/DDBJ whole genome shotgun (WGS) entry which is preliminary data.</text>
</comment>
<dbReference type="AlphaFoldDB" id="A0A7W6RHM1"/>
<protein>
    <recommendedName>
        <fullName evidence="4">TraK protein</fullName>
    </recommendedName>
</protein>
<feature type="region of interest" description="Disordered" evidence="1">
    <location>
        <begin position="60"/>
        <end position="169"/>
    </location>
</feature>
<name>A0A7W6RHM1_9PROT</name>